<dbReference type="RefSeq" id="WP_200503317.1">
    <property type="nucleotide sequence ID" value="NZ_JAEDAJ010000009.1"/>
</dbReference>
<evidence type="ECO:0000313" key="3">
    <source>
        <dbReference type="EMBL" id="MBK0332414.1"/>
    </source>
</evidence>
<dbReference type="Proteomes" id="UP000612352">
    <property type="component" value="Unassembled WGS sequence"/>
</dbReference>
<dbReference type="CDD" id="cd13606">
    <property type="entry name" value="PBP2_ProX_like"/>
    <property type="match status" value="1"/>
</dbReference>
<organism evidence="3 4">
    <name type="scientific">Brachybacterium halotolerans</name>
    <dbReference type="NCBI Taxonomy" id="2795215"/>
    <lineage>
        <taxon>Bacteria</taxon>
        <taxon>Bacillati</taxon>
        <taxon>Actinomycetota</taxon>
        <taxon>Actinomycetes</taxon>
        <taxon>Micrococcales</taxon>
        <taxon>Dermabacteraceae</taxon>
        <taxon>Brachybacterium</taxon>
    </lineage>
</organism>
<dbReference type="InterPro" id="IPR007210">
    <property type="entry name" value="ABC_Gly_betaine_transp_sub-bd"/>
</dbReference>
<proteinExistence type="predicted"/>
<dbReference type="EMBL" id="JAEDAJ010000009">
    <property type="protein sequence ID" value="MBK0332414.1"/>
    <property type="molecule type" value="Genomic_DNA"/>
</dbReference>
<gene>
    <name evidence="3" type="ORF">I8D64_13510</name>
</gene>
<dbReference type="SUPFAM" id="SSF53850">
    <property type="entry name" value="Periplasmic binding protein-like II"/>
    <property type="match status" value="1"/>
</dbReference>
<feature type="domain" description="ABC-type glycine betaine transport system substrate-binding" evidence="2">
    <location>
        <begin position="67"/>
        <end position="324"/>
    </location>
</feature>
<evidence type="ECO:0000259" key="2">
    <source>
        <dbReference type="Pfam" id="PF04069"/>
    </source>
</evidence>
<sequence>MTHRRRLPARSPITTTGPVVGRRSLAALAGTGIVALGAAACSNDDPLKSDSGSGSGGSDGGGSGSGEIVVGSQQYYSNEIIAELFAQALEGSGATVKRQFQIGQREVYVPELQKGTIDVIPEYLGNLLQYLDESAAKGTADDLAKGLEKALDDGLRALPYAEATDQDSYTVTKDFASQNSLQEIGDLAGISDLKIAANPEFEERPYGPKGAKSDYGVDITVVPVSDSGGPLTLKSLMDGKVQVADLYTSDPAIVKNDLVPLEDPKVMVLPENVVPIVSSKVDDAGAAAIKKVTDALSTDELIALNTRSVDEKADSATIAKAWLKDKGIAK</sequence>
<accession>A0ABS1BCT7</accession>
<reference evidence="3 4" key="1">
    <citation type="submission" date="2020-12" db="EMBL/GenBank/DDBJ databases">
        <title>Brachybacterium sp. MASK1Z-5, whole genome shotgun sequence.</title>
        <authorList>
            <person name="Tuo L."/>
        </authorList>
    </citation>
    <scope>NUCLEOTIDE SEQUENCE [LARGE SCALE GENOMIC DNA]</scope>
    <source>
        <strain evidence="3 4">MASK1Z-5</strain>
    </source>
</reference>
<name>A0ABS1BCT7_9MICO</name>
<dbReference type="Pfam" id="PF04069">
    <property type="entry name" value="OpuAC"/>
    <property type="match status" value="1"/>
</dbReference>
<keyword evidence="4" id="KW-1185">Reference proteome</keyword>
<dbReference type="Gene3D" id="3.40.190.10">
    <property type="entry name" value="Periplasmic binding protein-like II"/>
    <property type="match status" value="1"/>
</dbReference>
<evidence type="ECO:0000313" key="4">
    <source>
        <dbReference type="Proteomes" id="UP000612352"/>
    </source>
</evidence>
<dbReference type="Gene3D" id="3.40.190.120">
    <property type="entry name" value="Osmoprotection protein (prox), domain 2"/>
    <property type="match status" value="1"/>
</dbReference>
<feature type="region of interest" description="Disordered" evidence="1">
    <location>
        <begin position="44"/>
        <end position="64"/>
    </location>
</feature>
<protein>
    <submittedName>
        <fullName evidence="3">ABC transporter substrate-binding protein</fullName>
    </submittedName>
</protein>
<evidence type="ECO:0000256" key="1">
    <source>
        <dbReference type="SAM" id="MobiDB-lite"/>
    </source>
</evidence>
<comment type="caution">
    <text evidence="3">The sequence shown here is derived from an EMBL/GenBank/DDBJ whole genome shotgun (WGS) entry which is preliminary data.</text>
</comment>
<feature type="compositionally biased region" description="Gly residues" evidence="1">
    <location>
        <begin position="53"/>
        <end position="64"/>
    </location>
</feature>